<protein>
    <submittedName>
        <fullName evidence="1">Uncharacterized protein</fullName>
    </submittedName>
</protein>
<dbReference type="EMBL" id="BSYO01000012">
    <property type="protein sequence ID" value="GMH13392.1"/>
    <property type="molecule type" value="Genomic_DNA"/>
</dbReference>
<gene>
    <name evidence="1" type="ORF">Nepgr_015233</name>
</gene>
<reference evidence="1" key="1">
    <citation type="submission" date="2023-05" db="EMBL/GenBank/DDBJ databases">
        <title>Nepenthes gracilis genome sequencing.</title>
        <authorList>
            <person name="Fukushima K."/>
        </authorList>
    </citation>
    <scope>NUCLEOTIDE SEQUENCE</scope>
    <source>
        <strain evidence="1">SING2019-196</strain>
    </source>
</reference>
<dbReference type="AlphaFoldDB" id="A0AAD3XQ85"/>
<proteinExistence type="predicted"/>
<dbReference type="Proteomes" id="UP001279734">
    <property type="component" value="Unassembled WGS sequence"/>
</dbReference>
<organism evidence="1 2">
    <name type="scientific">Nepenthes gracilis</name>
    <name type="common">Slender pitcher plant</name>
    <dbReference type="NCBI Taxonomy" id="150966"/>
    <lineage>
        <taxon>Eukaryota</taxon>
        <taxon>Viridiplantae</taxon>
        <taxon>Streptophyta</taxon>
        <taxon>Embryophyta</taxon>
        <taxon>Tracheophyta</taxon>
        <taxon>Spermatophyta</taxon>
        <taxon>Magnoliopsida</taxon>
        <taxon>eudicotyledons</taxon>
        <taxon>Gunneridae</taxon>
        <taxon>Pentapetalae</taxon>
        <taxon>Caryophyllales</taxon>
        <taxon>Nepenthaceae</taxon>
        <taxon>Nepenthes</taxon>
    </lineage>
</organism>
<name>A0AAD3XQ85_NEPGR</name>
<keyword evidence="2" id="KW-1185">Reference proteome</keyword>
<evidence type="ECO:0000313" key="1">
    <source>
        <dbReference type="EMBL" id="GMH13392.1"/>
    </source>
</evidence>
<accession>A0AAD3XQ85</accession>
<comment type="caution">
    <text evidence="1">The sequence shown here is derived from an EMBL/GenBank/DDBJ whole genome shotgun (WGS) entry which is preliminary data.</text>
</comment>
<evidence type="ECO:0000313" key="2">
    <source>
        <dbReference type="Proteomes" id="UP001279734"/>
    </source>
</evidence>
<sequence length="105" mass="12275">MYLVEDAKLWQCKHLLAYVSAGRHFIVMWDQLKELNDQFHALQRIMDYQRLSQVRLRKRVANKGRAVVNKRFAIPVNPLQILIRCVWVDVSPAKVNGLDILAMSD</sequence>